<dbReference type="KEGG" id="pfaa:MM59RIKEN_17290"/>
<sequence length="105" mass="11392">MKQVCYAVMLQSQLGPRAGELMLQEDTQVVSGYLSLLGRRSRFSGSVLTSGKYLISGDLRSPVDQEPYDAIFTVRDGRLSGGLITRHGCWDLTGVRAASSDPPEA</sequence>
<dbReference type="Proteomes" id="UP000679848">
    <property type="component" value="Chromosome"/>
</dbReference>
<reference evidence="1" key="1">
    <citation type="submission" date="2020-09" db="EMBL/GenBank/DDBJ databases">
        <title>New species isolated from human feces.</title>
        <authorList>
            <person name="Kitahara M."/>
            <person name="Shigeno Y."/>
            <person name="Shime M."/>
            <person name="Matsumoto Y."/>
            <person name="Nakamura S."/>
            <person name="Motooka D."/>
            <person name="Fukuoka S."/>
            <person name="Nishikawa H."/>
            <person name="Benno Y."/>
        </authorList>
    </citation>
    <scope>NUCLEOTIDE SEQUENCE</scope>
    <source>
        <strain evidence="1">MM59</strain>
    </source>
</reference>
<protein>
    <submittedName>
        <fullName evidence="1">Uncharacterized protein</fullName>
    </submittedName>
</protein>
<evidence type="ECO:0000313" key="1">
    <source>
        <dbReference type="EMBL" id="BCK84410.1"/>
    </source>
</evidence>
<name>A0A810Q8A4_9FIRM</name>
<accession>A0A810Q8A4</accession>
<proteinExistence type="predicted"/>
<keyword evidence="2" id="KW-1185">Reference proteome</keyword>
<dbReference type="AlphaFoldDB" id="A0A810Q8A4"/>
<dbReference type="EMBL" id="AP023420">
    <property type="protein sequence ID" value="BCK84410.1"/>
    <property type="molecule type" value="Genomic_DNA"/>
</dbReference>
<dbReference type="RefSeq" id="WP_187031399.1">
    <property type="nucleotide sequence ID" value="NZ_AP023420.1"/>
</dbReference>
<organism evidence="1 2">
    <name type="scientific">Pusillibacter faecalis</name>
    <dbReference type="NCBI Taxonomy" id="2714358"/>
    <lineage>
        <taxon>Bacteria</taxon>
        <taxon>Bacillati</taxon>
        <taxon>Bacillota</taxon>
        <taxon>Clostridia</taxon>
        <taxon>Eubacteriales</taxon>
        <taxon>Oscillospiraceae</taxon>
        <taxon>Pusillibacter</taxon>
    </lineage>
</organism>
<gene>
    <name evidence="1" type="ORF">MM59RIKEN_17290</name>
</gene>
<evidence type="ECO:0000313" key="2">
    <source>
        <dbReference type="Proteomes" id="UP000679848"/>
    </source>
</evidence>